<dbReference type="RefSeq" id="XP_018286984.1">
    <property type="nucleotide sequence ID" value="XM_018438713.1"/>
</dbReference>
<feature type="domain" description="Myb-like" evidence="5">
    <location>
        <begin position="457"/>
        <end position="510"/>
    </location>
</feature>
<dbReference type="PROSITE" id="PS50090">
    <property type="entry name" value="MYB_LIKE"/>
    <property type="match status" value="9"/>
</dbReference>
<evidence type="ECO:0000256" key="1">
    <source>
        <dbReference type="ARBA" id="ARBA00023015"/>
    </source>
</evidence>
<dbReference type="VEuPathDB" id="FungiDB:PHYBLDRAFT_183032"/>
<dbReference type="STRING" id="763407.A0A162NEZ5"/>
<dbReference type="PANTHER" id="PTHR46621:SF1">
    <property type="entry name" value="SNRNA-ACTIVATING PROTEIN COMPLEX SUBUNIT 4"/>
    <property type="match status" value="1"/>
</dbReference>
<organism evidence="7 8">
    <name type="scientific">Phycomyces blakesleeanus (strain ATCC 8743b / DSM 1359 / FGSC 10004 / NBRC 33097 / NRRL 1555)</name>
    <dbReference type="NCBI Taxonomy" id="763407"/>
    <lineage>
        <taxon>Eukaryota</taxon>
        <taxon>Fungi</taxon>
        <taxon>Fungi incertae sedis</taxon>
        <taxon>Mucoromycota</taxon>
        <taxon>Mucoromycotina</taxon>
        <taxon>Mucoromycetes</taxon>
        <taxon>Mucorales</taxon>
        <taxon>Phycomycetaceae</taxon>
        <taxon>Phycomyces</taxon>
    </lineage>
</organism>
<keyword evidence="2 7" id="KW-0238">DNA-binding</keyword>
<gene>
    <name evidence="7" type="ORF">PHYBLDRAFT_183032</name>
</gene>
<proteinExistence type="predicted"/>
<dbReference type="FunCoup" id="A0A162NEZ5">
    <property type="interactions" value="241"/>
</dbReference>
<evidence type="ECO:0000313" key="8">
    <source>
        <dbReference type="Proteomes" id="UP000077315"/>
    </source>
</evidence>
<feature type="domain" description="Myb-like" evidence="5">
    <location>
        <begin position="242"/>
        <end position="292"/>
    </location>
</feature>
<evidence type="ECO:0000259" key="5">
    <source>
        <dbReference type="PROSITE" id="PS50090"/>
    </source>
</evidence>
<feature type="domain" description="Myb-like" evidence="5">
    <location>
        <begin position="343"/>
        <end position="393"/>
    </location>
</feature>
<dbReference type="PANTHER" id="PTHR46621">
    <property type="entry name" value="SNRNA-ACTIVATING PROTEIN COMPLEX SUBUNIT 4"/>
    <property type="match status" value="1"/>
</dbReference>
<dbReference type="GO" id="GO:0000978">
    <property type="term" value="F:RNA polymerase II cis-regulatory region sequence-specific DNA binding"/>
    <property type="evidence" value="ECO:0007669"/>
    <property type="project" value="TreeGrafter"/>
</dbReference>
<dbReference type="Proteomes" id="UP000077315">
    <property type="component" value="Unassembled WGS sequence"/>
</dbReference>
<feature type="domain" description="Myb-like" evidence="5">
    <location>
        <begin position="511"/>
        <end position="569"/>
    </location>
</feature>
<dbReference type="GO" id="GO:0042796">
    <property type="term" value="P:snRNA transcription by RNA polymerase III"/>
    <property type="evidence" value="ECO:0007669"/>
    <property type="project" value="TreeGrafter"/>
</dbReference>
<dbReference type="CDD" id="cd00167">
    <property type="entry name" value="SANT"/>
    <property type="match status" value="8"/>
</dbReference>
<dbReference type="GO" id="GO:0042795">
    <property type="term" value="P:snRNA transcription by RNA polymerase II"/>
    <property type="evidence" value="ECO:0007669"/>
    <property type="project" value="TreeGrafter"/>
</dbReference>
<evidence type="ECO:0000256" key="2">
    <source>
        <dbReference type="ARBA" id="ARBA00023125"/>
    </source>
</evidence>
<dbReference type="Pfam" id="PF13921">
    <property type="entry name" value="Myb_DNA-bind_6"/>
    <property type="match status" value="3"/>
</dbReference>
<evidence type="ECO:0000256" key="3">
    <source>
        <dbReference type="ARBA" id="ARBA00023163"/>
    </source>
</evidence>
<dbReference type="GO" id="GO:0019185">
    <property type="term" value="C:snRNA-activating protein complex"/>
    <property type="evidence" value="ECO:0007669"/>
    <property type="project" value="TreeGrafter"/>
</dbReference>
<evidence type="ECO:0000259" key="6">
    <source>
        <dbReference type="PROSITE" id="PS51294"/>
    </source>
</evidence>
<dbReference type="OrthoDB" id="2143914at2759"/>
<name>A0A162NEZ5_PHYB8</name>
<dbReference type="InParanoid" id="A0A162NEZ5"/>
<dbReference type="Pfam" id="PF00249">
    <property type="entry name" value="Myb_DNA-binding"/>
    <property type="match status" value="3"/>
</dbReference>
<feature type="domain" description="HTH myb-type" evidence="6">
    <location>
        <begin position="137"/>
        <end position="193"/>
    </location>
</feature>
<dbReference type="InterPro" id="IPR017930">
    <property type="entry name" value="Myb_dom"/>
</dbReference>
<keyword evidence="4" id="KW-0539">Nucleus</keyword>
<feature type="domain" description="Myb-like" evidence="5">
    <location>
        <begin position="37"/>
        <end position="82"/>
    </location>
</feature>
<sequence>MPFWSSLSQNSKKIAQTWIKQPHTFKYSQTAHYGTSSKWLPWEEAMLQDYVKHNGKHWTGLVQHCLPHRSTKACQERWREALDPALKLGPFTSQECEIINLHVKKHGVGHWALISKRHLPHRSPHSIASTWKNVLNSSIKKNTSWTPEEDTLILKGMMDYGENNWQSISRNLLPSRSAKQIRYRYRRFLDPNTNNNLWTEEELNLLLRRTIIYGTENWAKVAEGLPGRLPEMCSEKWVRKVDPSLKQEAWDPKETRLFWELTKRYGGNWVKVAENLPGRGRFMCYQKFWKGLNKELGVEYKDLIQCKPDEDDISWKKRMADLVCKQLDNITIRDHPDIYPNAKAREKNIPWAPEEDDLLKKLVDEHGTMWSVIEPHFPERSYTSCRNRWLNYLQYSDGPIPKKLNVRLSELEKKRIREGVHMFGHDWKAISTSYLPDRTPQQCMRWWNSQNSLQENDSKRNYIQWSDEEDKNLRFAVTTQPGSKIIWGQVAKMVSGRSAQQCRKRWEECIRPGISKGRWNYEESMRLVEIVQKNRLGSKNGKTNWKVVAEELNTGRVDASCRVKYNKMMLSGYSRFLL</sequence>
<accession>A0A162NEZ5</accession>
<feature type="domain" description="Myb-like" evidence="5">
    <location>
        <begin position="83"/>
        <end position="135"/>
    </location>
</feature>
<feature type="domain" description="Myb-like" evidence="5">
    <location>
        <begin position="190"/>
        <end position="241"/>
    </location>
</feature>
<feature type="domain" description="Myb-like" evidence="5">
    <location>
        <begin position="409"/>
        <end position="451"/>
    </location>
</feature>
<dbReference type="InterPro" id="IPR001005">
    <property type="entry name" value="SANT/Myb"/>
</dbReference>
<keyword evidence="3" id="KW-0804">Transcription</keyword>
<dbReference type="SUPFAM" id="SSF46689">
    <property type="entry name" value="Homeodomain-like"/>
    <property type="match status" value="5"/>
</dbReference>
<reference evidence="8" key="1">
    <citation type="submission" date="2015-06" db="EMBL/GenBank/DDBJ databases">
        <title>Expansion of signal transduction pathways in fungi by whole-genome duplication.</title>
        <authorList>
            <consortium name="DOE Joint Genome Institute"/>
            <person name="Corrochano L.M."/>
            <person name="Kuo A."/>
            <person name="Marcet-Houben M."/>
            <person name="Polaino S."/>
            <person name="Salamov A."/>
            <person name="Villalobos J.M."/>
            <person name="Alvarez M.I."/>
            <person name="Avalos J."/>
            <person name="Benito E.P."/>
            <person name="Benoit I."/>
            <person name="Burger G."/>
            <person name="Camino L.P."/>
            <person name="Canovas D."/>
            <person name="Cerda-Olmedo E."/>
            <person name="Cheng J.-F."/>
            <person name="Dominguez A."/>
            <person name="Elias M."/>
            <person name="Eslava A.P."/>
            <person name="Glaser F."/>
            <person name="Grimwood J."/>
            <person name="Gutierrez G."/>
            <person name="Heitman J."/>
            <person name="Henrissat B."/>
            <person name="Iturriaga E.A."/>
            <person name="Lang B.F."/>
            <person name="Lavin J.L."/>
            <person name="Lee S."/>
            <person name="Li W."/>
            <person name="Lindquist E."/>
            <person name="Lopez-Garcia S."/>
            <person name="Luque E.M."/>
            <person name="Marcos A.T."/>
            <person name="Martin J."/>
            <person name="McCluskey K."/>
            <person name="Medina H.R."/>
            <person name="Miralles-Duran A."/>
            <person name="Miyazaki A."/>
            <person name="Munoz-Torres E."/>
            <person name="Oguiza J.A."/>
            <person name="Ohm R."/>
            <person name="Olmedo M."/>
            <person name="Orejas M."/>
            <person name="Ortiz-Castellanos L."/>
            <person name="Pisabarro A.G."/>
            <person name="Rodriguez-Romero J."/>
            <person name="Ruiz-Herrera J."/>
            <person name="Ruiz-Vazquez R."/>
            <person name="Sanz C."/>
            <person name="Schackwitz W."/>
            <person name="Schmutz J."/>
            <person name="Shahriari M."/>
            <person name="Shelest E."/>
            <person name="Silva-Franco F."/>
            <person name="Soanes D."/>
            <person name="Syed K."/>
            <person name="Tagua V.G."/>
            <person name="Talbot N.J."/>
            <person name="Thon M."/>
            <person name="De vries R.P."/>
            <person name="Wiebenga A."/>
            <person name="Yadav J.S."/>
            <person name="Braun E.L."/>
            <person name="Baker S."/>
            <person name="Garre V."/>
            <person name="Horwitz B."/>
            <person name="Torres-Martinez S."/>
            <person name="Idnurm A."/>
            <person name="Herrera-Estrella A."/>
            <person name="Gabaldon T."/>
            <person name="Grigoriev I.V."/>
        </authorList>
    </citation>
    <scope>NUCLEOTIDE SEQUENCE [LARGE SCALE GENOMIC DNA]</scope>
    <source>
        <strain evidence="8">NRRL 1555(-)</strain>
    </source>
</reference>
<protein>
    <submittedName>
        <fullName evidence="7">Homeodomain-like DNA binding domain-containing transcription factor</fullName>
    </submittedName>
</protein>
<feature type="domain" description="HTH myb-type" evidence="6">
    <location>
        <begin position="198"/>
        <end position="245"/>
    </location>
</feature>
<keyword evidence="8" id="KW-1185">Reference proteome</keyword>
<evidence type="ECO:0000256" key="4">
    <source>
        <dbReference type="ARBA" id="ARBA00023242"/>
    </source>
</evidence>
<dbReference type="PROSITE" id="PS51294">
    <property type="entry name" value="HTH_MYB"/>
    <property type="match status" value="6"/>
</dbReference>
<dbReference type="InterPro" id="IPR009057">
    <property type="entry name" value="Homeodomain-like_sf"/>
</dbReference>
<feature type="domain" description="HTH myb-type" evidence="6">
    <location>
        <begin position="350"/>
        <end position="397"/>
    </location>
</feature>
<dbReference type="SMART" id="SM00717">
    <property type="entry name" value="SANT"/>
    <property type="match status" value="9"/>
</dbReference>
<dbReference type="EMBL" id="KV440993">
    <property type="protein sequence ID" value="OAD68944.1"/>
    <property type="molecule type" value="Genomic_DNA"/>
</dbReference>
<dbReference type="Gene3D" id="1.10.10.60">
    <property type="entry name" value="Homeodomain-like"/>
    <property type="match status" value="9"/>
</dbReference>
<dbReference type="InterPro" id="IPR051575">
    <property type="entry name" value="Myb-like_DNA-bd"/>
</dbReference>
<dbReference type="GeneID" id="28999619"/>
<feature type="domain" description="HTH myb-type" evidence="6">
    <location>
        <begin position="400"/>
        <end position="455"/>
    </location>
</feature>
<feature type="domain" description="Myb-like" evidence="5">
    <location>
        <begin position="137"/>
        <end position="189"/>
    </location>
</feature>
<dbReference type="GO" id="GO:0001006">
    <property type="term" value="F:RNA polymerase III type 3 promoter sequence-specific DNA binding"/>
    <property type="evidence" value="ECO:0007669"/>
    <property type="project" value="TreeGrafter"/>
</dbReference>
<evidence type="ECO:0000313" key="7">
    <source>
        <dbReference type="EMBL" id="OAD68944.1"/>
    </source>
</evidence>
<dbReference type="AlphaFoldDB" id="A0A162NEZ5"/>
<feature type="domain" description="HTH myb-type" evidence="6">
    <location>
        <begin position="38"/>
        <end position="86"/>
    </location>
</feature>
<keyword evidence="1" id="KW-0805">Transcription regulation</keyword>
<keyword evidence="7" id="KW-0371">Homeobox</keyword>
<feature type="domain" description="HTH myb-type" evidence="6">
    <location>
        <begin position="465"/>
        <end position="514"/>
    </location>
</feature>